<name>A0A916VR69_9RHOB</name>
<evidence type="ECO:0000256" key="7">
    <source>
        <dbReference type="ARBA" id="ARBA00023239"/>
    </source>
</evidence>
<evidence type="ECO:0000313" key="9">
    <source>
        <dbReference type="EMBL" id="GGA21283.1"/>
    </source>
</evidence>
<reference evidence="9" key="2">
    <citation type="submission" date="2020-09" db="EMBL/GenBank/DDBJ databases">
        <authorList>
            <person name="Sun Q."/>
            <person name="Zhou Y."/>
        </authorList>
    </citation>
    <scope>NUCLEOTIDE SEQUENCE</scope>
    <source>
        <strain evidence="9">CGMCC 1.15880</strain>
    </source>
</reference>
<dbReference type="PANTHER" id="PTHR13604">
    <property type="entry name" value="DC12-RELATED"/>
    <property type="match status" value="1"/>
</dbReference>
<keyword evidence="3" id="KW-0227">DNA damage</keyword>
<dbReference type="AlphaFoldDB" id="A0A916VR69"/>
<keyword evidence="6" id="KW-0238">DNA-binding</keyword>
<evidence type="ECO:0000313" key="10">
    <source>
        <dbReference type="Proteomes" id="UP000628017"/>
    </source>
</evidence>
<dbReference type="SUPFAM" id="SSF143081">
    <property type="entry name" value="BB1717-like"/>
    <property type="match status" value="1"/>
</dbReference>
<evidence type="ECO:0000256" key="3">
    <source>
        <dbReference type="ARBA" id="ARBA00022763"/>
    </source>
</evidence>
<accession>A0A916VR69</accession>
<dbReference type="EC" id="3.4.-.-" evidence="8"/>
<evidence type="ECO:0000256" key="1">
    <source>
        <dbReference type="ARBA" id="ARBA00008136"/>
    </source>
</evidence>
<evidence type="ECO:0000256" key="4">
    <source>
        <dbReference type="ARBA" id="ARBA00022801"/>
    </source>
</evidence>
<evidence type="ECO:0000256" key="5">
    <source>
        <dbReference type="ARBA" id="ARBA00023124"/>
    </source>
</evidence>
<sequence>MCGRFALTLPTDAVAGWFGATEITAQWEQPHYNICPTQDIPVAVLHDGARHLVPMRWGFLPKWYKSPTDGPLLINARAETIAEKPAFRDAVRSRRCLIPADGFYEWHREKGKGKEPWYIYAAKDPLMAFGGIWQVWSGPDGARSVTCAMVTTDAGADIAEVHHREPVTVTPENFGLWLGEEGKGAATLMRSADPAYFARHRVGVEVNSGRVEGPQLREPLAD</sequence>
<keyword evidence="10" id="KW-1185">Reference proteome</keyword>
<evidence type="ECO:0000256" key="2">
    <source>
        <dbReference type="ARBA" id="ARBA00022670"/>
    </source>
</evidence>
<dbReference type="GO" id="GO:0016829">
    <property type="term" value="F:lyase activity"/>
    <property type="evidence" value="ECO:0007669"/>
    <property type="project" value="UniProtKB-KW"/>
</dbReference>
<organism evidence="9 10">
    <name type="scientific">Neptunicoccus cionae</name>
    <dbReference type="NCBI Taxonomy" id="2035344"/>
    <lineage>
        <taxon>Bacteria</taxon>
        <taxon>Pseudomonadati</taxon>
        <taxon>Pseudomonadota</taxon>
        <taxon>Alphaproteobacteria</taxon>
        <taxon>Rhodobacterales</taxon>
        <taxon>Paracoccaceae</taxon>
        <taxon>Neptunicoccus</taxon>
    </lineage>
</organism>
<reference evidence="9" key="1">
    <citation type="journal article" date="2014" name="Int. J. Syst. Evol. Microbiol.">
        <title>Complete genome sequence of Corynebacterium casei LMG S-19264T (=DSM 44701T), isolated from a smear-ripened cheese.</title>
        <authorList>
            <consortium name="US DOE Joint Genome Institute (JGI-PGF)"/>
            <person name="Walter F."/>
            <person name="Albersmeier A."/>
            <person name="Kalinowski J."/>
            <person name="Ruckert C."/>
        </authorList>
    </citation>
    <scope>NUCLEOTIDE SEQUENCE</scope>
    <source>
        <strain evidence="9">CGMCC 1.15880</strain>
    </source>
</reference>
<dbReference type="PANTHER" id="PTHR13604:SF0">
    <property type="entry name" value="ABASIC SITE PROCESSING PROTEIN HMCES"/>
    <property type="match status" value="1"/>
</dbReference>
<keyword evidence="5" id="KW-0190">Covalent protein-DNA linkage</keyword>
<evidence type="ECO:0000256" key="8">
    <source>
        <dbReference type="RuleBase" id="RU364100"/>
    </source>
</evidence>
<keyword evidence="2 8" id="KW-0645">Protease</keyword>
<protein>
    <recommendedName>
        <fullName evidence="8">Abasic site processing protein</fullName>
        <ecNumber evidence="8">3.4.-.-</ecNumber>
    </recommendedName>
</protein>
<dbReference type="InterPro" id="IPR003738">
    <property type="entry name" value="SRAP"/>
</dbReference>
<comment type="similarity">
    <text evidence="1 8">Belongs to the SOS response-associated peptidase family.</text>
</comment>
<dbReference type="EMBL" id="BMKA01000003">
    <property type="protein sequence ID" value="GGA21283.1"/>
    <property type="molecule type" value="Genomic_DNA"/>
</dbReference>
<dbReference type="GO" id="GO:0006508">
    <property type="term" value="P:proteolysis"/>
    <property type="evidence" value="ECO:0007669"/>
    <property type="project" value="UniProtKB-KW"/>
</dbReference>
<dbReference type="GO" id="GO:0106300">
    <property type="term" value="P:protein-DNA covalent cross-linking repair"/>
    <property type="evidence" value="ECO:0007669"/>
    <property type="project" value="InterPro"/>
</dbReference>
<dbReference type="GO" id="GO:0008233">
    <property type="term" value="F:peptidase activity"/>
    <property type="evidence" value="ECO:0007669"/>
    <property type="project" value="UniProtKB-KW"/>
</dbReference>
<proteinExistence type="inferred from homology"/>
<evidence type="ECO:0000256" key="6">
    <source>
        <dbReference type="ARBA" id="ARBA00023125"/>
    </source>
</evidence>
<dbReference type="Pfam" id="PF02586">
    <property type="entry name" value="SRAP"/>
    <property type="match status" value="1"/>
</dbReference>
<gene>
    <name evidence="9" type="ORF">GCM10011498_22480</name>
</gene>
<keyword evidence="7" id="KW-0456">Lyase</keyword>
<keyword evidence="4 8" id="KW-0378">Hydrolase</keyword>
<dbReference type="InterPro" id="IPR036590">
    <property type="entry name" value="SRAP-like"/>
</dbReference>
<dbReference type="GO" id="GO:0003697">
    <property type="term" value="F:single-stranded DNA binding"/>
    <property type="evidence" value="ECO:0007669"/>
    <property type="project" value="InterPro"/>
</dbReference>
<dbReference type="RefSeq" id="WP_188675062.1">
    <property type="nucleotide sequence ID" value="NZ_BMKA01000003.1"/>
</dbReference>
<dbReference type="Gene3D" id="3.90.1680.10">
    <property type="entry name" value="SOS response associated peptidase-like"/>
    <property type="match status" value="1"/>
</dbReference>
<dbReference type="Proteomes" id="UP000628017">
    <property type="component" value="Unassembled WGS sequence"/>
</dbReference>
<comment type="caution">
    <text evidence="9">The sequence shown here is derived from an EMBL/GenBank/DDBJ whole genome shotgun (WGS) entry which is preliminary data.</text>
</comment>